<dbReference type="InterPro" id="IPR026992">
    <property type="entry name" value="DIOX_N"/>
</dbReference>
<keyword evidence="5" id="KW-1185">Reference proteome</keyword>
<dbReference type="InterPro" id="IPR044861">
    <property type="entry name" value="IPNS-like_FE2OG_OXY"/>
</dbReference>
<dbReference type="GO" id="GO:0046872">
    <property type="term" value="F:metal ion binding"/>
    <property type="evidence" value="ECO:0007669"/>
    <property type="project" value="UniProtKB-KW"/>
</dbReference>
<accession>X0BCX3</accession>
<dbReference type="OrthoDB" id="288590at2759"/>
<dbReference type="FunFam" id="2.60.120.330:FF:000045">
    <property type="entry name" value="Oxidoreductase, 2OG-Fe(II) oxygenase family, putative"/>
    <property type="match status" value="1"/>
</dbReference>
<dbReference type="Gene3D" id="2.60.120.330">
    <property type="entry name" value="B-lactam Antibiotic, Isopenicillin N Synthase, Chain"/>
    <property type="match status" value="1"/>
</dbReference>
<dbReference type="InterPro" id="IPR050231">
    <property type="entry name" value="Iron_ascorbate_oxido_reductase"/>
</dbReference>
<dbReference type="GO" id="GO:0044283">
    <property type="term" value="P:small molecule biosynthetic process"/>
    <property type="evidence" value="ECO:0007669"/>
    <property type="project" value="UniProtKB-ARBA"/>
</dbReference>
<sequence length="390" mass="43294">MSLLSAASDCGIPHKPGVGVPPFPDDVPIAPLLCISLKKLLETDGAEEDRLWQACRDLGFFYIDLHTAQSVDPGSGVCQNSHKTQVVDGLALLSKAERLFELQKHVFKLPVEEKQRYDFKDIGSYFGYKGYGSGFIDKNGTPDRTEFYNISKDDILSQSPRLPAPAELAQHRPLLSSFIRQSHTLAILILDILTSRLWLPPNALGSIHRLSEISGDQVRFTHAPPQPADDRRVSLGEHTDFGSVTILFNKVGGLQVQLPKELWTAETEHSDGWAYVRALPGCAIVNLGDALVKFTAGVLRSNVHRVTSPPKQQASLTRYSLVYFVRPEDAVFLRPIKGSEMIKEALRMRKDGEQEEAVTSKDWILRRGLGSRTVGQWQKSRGTEGISTEP</sequence>
<dbReference type="InterPro" id="IPR027443">
    <property type="entry name" value="IPNS-like_sf"/>
</dbReference>
<comment type="similarity">
    <text evidence="1 2">Belongs to the iron/ascorbate-dependent oxidoreductase family.</text>
</comment>
<dbReference type="HOGENOM" id="CLU_010119_4_0_1"/>
<dbReference type="SUPFAM" id="SSF51197">
    <property type="entry name" value="Clavaminate synthase-like"/>
    <property type="match status" value="1"/>
</dbReference>
<organism evidence="4 5">
    <name type="scientific">Fusarium oxysporum f. sp. raphani 54005</name>
    <dbReference type="NCBI Taxonomy" id="1089458"/>
    <lineage>
        <taxon>Eukaryota</taxon>
        <taxon>Fungi</taxon>
        <taxon>Dikarya</taxon>
        <taxon>Ascomycota</taxon>
        <taxon>Pezizomycotina</taxon>
        <taxon>Sordariomycetes</taxon>
        <taxon>Hypocreomycetidae</taxon>
        <taxon>Hypocreales</taxon>
        <taxon>Nectriaceae</taxon>
        <taxon>Fusarium</taxon>
        <taxon>Fusarium oxysporum species complex</taxon>
    </lineage>
</organism>
<protein>
    <recommendedName>
        <fullName evidence="3">Fe2OG dioxygenase domain-containing protein</fullName>
    </recommendedName>
</protein>
<dbReference type="AlphaFoldDB" id="X0BCX3"/>
<evidence type="ECO:0000313" key="5">
    <source>
        <dbReference type="Proteomes" id="UP000030663"/>
    </source>
</evidence>
<name>X0BCX3_FUSOX</name>
<evidence type="ECO:0000256" key="2">
    <source>
        <dbReference type="RuleBase" id="RU003682"/>
    </source>
</evidence>
<evidence type="ECO:0000256" key="1">
    <source>
        <dbReference type="ARBA" id="ARBA00008056"/>
    </source>
</evidence>
<dbReference type="InterPro" id="IPR005123">
    <property type="entry name" value="Oxoglu/Fe-dep_dioxygenase_dom"/>
</dbReference>
<dbReference type="GO" id="GO:0016491">
    <property type="term" value="F:oxidoreductase activity"/>
    <property type="evidence" value="ECO:0007669"/>
    <property type="project" value="UniProtKB-KW"/>
</dbReference>
<dbReference type="Pfam" id="PF03171">
    <property type="entry name" value="2OG-FeII_Oxy"/>
    <property type="match status" value="1"/>
</dbReference>
<dbReference type="PANTHER" id="PTHR47990">
    <property type="entry name" value="2-OXOGLUTARATE (2OG) AND FE(II)-DEPENDENT OXYGENASE SUPERFAMILY PROTEIN-RELATED"/>
    <property type="match status" value="1"/>
</dbReference>
<dbReference type="EMBL" id="JH658466">
    <property type="protein sequence ID" value="EXK79641.1"/>
    <property type="molecule type" value="Genomic_DNA"/>
</dbReference>
<gene>
    <name evidence="4" type="ORF">FOQG_15777</name>
</gene>
<keyword evidence="2" id="KW-0479">Metal-binding</keyword>
<proteinExistence type="inferred from homology"/>
<keyword evidence="2" id="KW-0560">Oxidoreductase</keyword>
<keyword evidence="2" id="KW-0408">Iron</keyword>
<evidence type="ECO:0000313" key="4">
    <source>
        <dbReference type="EMBL" id="EXK79641.1"/>
    </source>
</evidence>
<feature type="domain" description="Fe2OG dioxygenase" evidence="3">
    <location>
        <begin position="214"/>
        <end position="327"/>
    </location>
</feature>
<dbReference type="Proteomes" id="UP000030663">
    <property type="component" value="Unassembled WGS sequence"/>
</dbReference>
<dbReference type="Pfam" id="PF14226">
    <property type="entry name" value="DIOX_N"/>
    <property type="match status" value="1"/>
</dbReference>
<reference evidence="4 5" key="1">
    <citation type="submission" date="2011-11" db="EMBL/GenBank/DDBJ databases">
        <title>The Genome Sequence of Fusarium oxysporum PHW815.</title>
        <authorList>
            <consortium name="The Broad Institute Genome Sequencing Platform"/>
            <person name="Ma L.-J."/>
            <person name="Gale L.R."/>
            <person name="Schwartz D.C."/>
            <person name="Zhou S."/>
            <person name="Corby-Kistler H."/>
            <person name="Young S.K."/>
            <person name="Zeng Q."/>
            <person name="Gargeya S."/>
            <person name="Fitzgerald M."/>
            <person name="Haas B."/>
            <person name="Abouelleil A."/>
            <person name="Alvarado L."/>
            <person name="Arachchi H.M."/>
            <person name="Berlin A."/>
            <person name="Brown A."/>
            <person name="Chapman S.B."/>
            <person name="Chen Z."/>
            <person name="Dunbar C."/>
            <person name="Freedman E."/>
            <person name="Gearin G."/>
            <person name="Goldberg J."/>
            <person name="Griggs A."/>
            <person name="Gujja S."/>
            <person name="Heiman D."/>
            <person name="Howarth C."/>
            <person name="Larson L."/>
            <person name="Lui A."/>
            <person name="MacDonald P.J.P."/>
            <person name="Montmayeur A."/>
            <person name="Murphy C."/>
            <person name="Neiman D."/>
            <person name="Pearson M."/>
            <person name="Priest M."/>
            <person name="Roberts A."/>
            <person name="Saif S."/>
            <person name="Shea T."/>
            <person name="Shenoy N."/>
            <person name="Sisk P."/>
            <person name="Stolte C."/>
            <person name="Sykes S."/>
            <person name="Wortman J."/>
            <person name="Nusbaum C."/>
            <person name="Birren B."/>
        </authorList>
    </citation>
    <scope>NUCLEOTIDE SEQUENCE [LARGE SCALE GENOMIC DNA]</scope>
    <source>
        <strain evidence="4 5">54005</strain>
    </source>
</reference>
<dbReference type="PROSITE" id="PS51471">
    <property type="entry name" value="FE2OG_OXY"/>
    <property type="match status" value="1"/>
</dbReference>
<evidence type="ECO:0000259" key="3">
    <source>
        <dbReference type="PROSITE" id="PS51471"/>
    </source>
</evidence>